<comment type="caution">
    <text evidence="2">The sequence shown here is derived from an EMBL/GenBank/DDBJ whole genome shotgun (WGS) entry which is preliminary data.</text>
</comment>
<dbReference type="PANTHER" id="PTHR46033">
    <property type="entry name" value="PROTEIN MAIN-LIKE 2"/>
    <property type="match status" value="1"/>
</dbReference>
<dbReference type="EMBL" id="SMMG02000005">
    <property type="protein sequence ID" value="KAA3473978.1"/>
    <property type="molecule type" value="Genomic_DNA"/>
</dbReference>
<protein>
    <submittedName>
        <fullName evidence="2">Serine/threonine-protein phosphatase 7 long form-like protein isoform X2</fullName>
    </submittedName>
</protein>
<proteinExistence type="predicted"/>
<dbReference type="InterPro" id="IPR019557">
    <property type="entry name" value="AminoTfrase-like_pln_mobile"/>
</dbReference>
<accession>A0A5B6VYK5</accession>
<dbReference type="PANTHER" id="PTHR46033:SF8">
    <property type="entry name" value="PROTEIN MAINTENANCE OF MERISTEMS-LIKE"/>
    <property type="match status" value="1"/>
</dbReference>
<dbReference type="AlphaFoldDB" id="A0A5B6VYK5"/>
<dbReference type="InterPro" id="IPR044824">
    <property type="entry name" value="MAIN-like"/>
</dbReference>
<evidence type="ECO:0000259" key="1">
    <source>
        <dbReference type="Pfam" id="PF10536"/>
    </source>
</evidence>
<dbReference type="OrthoDB" id="1937605at2759"/>
<dbReference type="Proteomes" id="UP000325315">
    <property type="component" value="Unassembled WGS sequence"/>
</dbReference>
<gene>
    <name evidence="2" type="ORF">EPI10_024313</name>
</gene>
<dbReference type="Pfam" id="PF10536">
    <property type="entry name" value="PMD"/>
    <property type="match status" value="1"/>
</dbReference>
<sequence length="188" mass="21176">MNGKLSDSFRRQAHSATQLTMKDEHVLEGFIHNLSKSPDIEIRGYLQDARFLHAFRMLGSCKLDPILISALVERWRPETHTYYLLCGECTITLEDVALRLDLPMVGPIVMGVLNKFQGGWIDMKWLENNFKNLPPNTTNVVATTPSRLQRMWMTELGISRVGHVVQGVGRATEPDNISIGGCLLLLQS</sequence>
<reference evidence="3" key="1">
    <citation type="journal article" date="2019" name="Plant Biotechnol. J.">
        <title>Genome sequencing of the Australian wild diploid species Gossypium australe highlights disease resistance and delayed gland morphogenesis.</title>
        <authorList>
            <person name="Cai Y."/>
            <person name="Cai X."/>
            <person name="Wang Q."/>
            <person name="Wang P."/>
            <person name="Zhang Y."/>
            <person name="Cai C."/>
            <person name="Xu Y."/>
            <person name="Wang K."/>
            <person name="Zhou Z."/>
            <person name="Wang C."/>
            <person name="Geng S."/>
            <person name="Li B."/>
            <person name="Dong Q."/>
            <person name="Hou Y."/>
            <person name="Wang H."/>
            <person name="Ai P."/>
            <person name="Liu Z."/>
            <person name="Yi F."/>
            <person name="Sun M."/>
            <person name="An G."/>
            <person name="Cheng J."/>
            <person name="Zhang Y."/>
            <person name="Shi Q."/>
            <person name="Xie Y."/>
            <person name="Shi X."/>
            <person name="Chang Y."/>
            <person name="Huang F."/>
            <person name="Chen Y."/>
            <person name="Hong S."/>
            <person name="Mi L."/>
            <person name="Sun Q."/>
            <person name="Zhang L."/>
            <person name="Zhou B."/>
            <person name="Peng R."/>
            <person name="Zhang X."/>
            <person name="Liu F."/>
        </authorList>
    </citation>
    <scope>NUCLEOTIDE SEQUENCE [LARGE SCALE GENOMIC DNA]</scope>
    <source>
        <strain evidence="3">cv. PA1801</strain>
    </source>
</reference>
<evidence type="ECO:0000313" key="3">
    <source>
        <dbReference type="Proteomes" id="UP000325315"/>
    </source>
</evidence>
<organism evidence="2 3">
    <name type="scientific">Gossypium australe</name>
    <dbReference type="NCBI Taxonomy" id="47621"/>
    <lineage>
        <taxon>Eukaryota</taxon>
        <taxon>Viridiplantae</taxon>
        <taxon>Streptophyta</taxon>
        <taxon>Embryophyta</taxon>
        <taxon>Tracheophyta</taxon>
        <taxon>Spermatophyta</taxon>
        <taxon>Magnoliopsida</taxon>
        <taxon>eudicotyledons</taxon>
        <taxon>Gunneridae</taxon>
        <taxon>Pentapetalae</taxon>
        <taxon>rosids</taxon>
        <taxon>malvids</taxon>
        <taxon>Malvales</taxon>
        <taxon>Malvaceae</taxon>
        <taxon>Malvoideae</taxon>
        <taxon>Gossypium</taxon>
    </lineage>
</organism>
<keyword evidence="3" id="KW-1185">Reference proteome</keyword>
<name>A0A5B6VYK5_9ROSI</name>
<dbReference type="GO" id="GO:0010073">
    <property type="term" value="P:meristem maintenance"/>
    <property type="evidence" value="ECO:0007669"/>
    <property type="project" value="InterPro"/>
</dbReference>
<evidence type="ECO:0000313" key="2">
    <source>
        <dbReference type="EMBL" id="KAA3473978.1"/>
    </source>
</evidence>
<feature type="domain" description="Aminotransferase-like plant mobile" evidence="1">
    <location>
        <begin position="55"/>
        <end position="153"/>
    </location>
</feature>